<comment type="caution">
    <text evidence="2">The sequence shown here is derived from an EMBL/GenBank/DDBJ whole genome shotgun (WGS) entry which is preliminary data.</text>
</comment>
<reference evidence="2" key="1">
    <citation type="submission" date="2023-02" db="EMBL/GenBank/DDBJ databases">
        <title>Colletotrichum kahawae CIFC_Que2 genome sequencing and assembly.</title>
        <authorList>
            <person name="Baroncelli R."/>
        </authorList>
    </citation>
    <scope>NUCLEOTIDE SEQUENCE</scope>
    <source>
        <strain evidence="2">CIFC_Que2</strain>
    </source>
</reference>
<dbReference type="Proteomes" id="UP001281614">
    <property type="component" value="Unassembled WGS sequence"/>
</dbReference>
<evidence type="ECO:0000256" key="1">
    <source>
        <dbReference type="SAM" id="MobiDB-lite"/>
    </source>
</evidence>
<accession>A0AAD9YTP7</accession>
<name>A0AAD9YTP7_COLKA</name>
<proteinExistence type="predicted"/>
<dbReference type="AlphaFoldDB" id="A0AAD9YTP7"/>
<evidence type="ECO:0000313" key="3">
    <source>
        <dbReference type="Proteomes" id="UP001281614"/>
    </source>
</evidence>
<organism evidence="2 3">
    <name type="scientific">Colletotrichum kahawae</name>
    <name type="common">Coffee berry disease fungus</name>
    <dbReference type="NCBI Taxonomy" id="34407"/>
    <lineage>
        <taxon>Eukaryota</taxon>
        <taxon>Fungi</taxon>
        <taxon>Dikarya</taxon>
        <taxon>Ascomycota</taxon>
        <taxon>Pezizomycotina</taxon>
        <taxon>Sordariomycetes</taxon>
        <taxon>Hypocreomycetidae</taxon>
        <taxon>Glomerellales</taxon>
        <taxon>Glomerellaceae</taxon>
        <taxon>Colletotrichum</taxon>
        <taxon>Colletotrichum gloeosporioides species complex</taxon>
    </lineage>
</organism>
<gene>
    <name evidence="2" type="ORF">CKAH01_03173</name>
</gene>
<feature type="region of interest" description="Disordered" evidence="1">
    <location>
        <begin position="21"/>
        <end position="83"/>
    </location>
</feature>
<sequence>MQTPSSTLSFGPNRGIHLVTAHNVTPTPPLPELAAGKEASGLDERLAVGLSRTEGVQGTPKSQSRKSVDTVTAPRSRRGNMRR</sequence>
<evidence type="ECO:0000313" key="2">
    <source>
        <dbReference type="EMBL" id="KAK2778217.1"/>
    </source>
</evidence>
<dbReference type="EMBL" id="VYYT01000013">
    <property type="protein sequence ID" value="KAK2778217.1"/>
    <property type="molecule type" value="Genomic_DNA"/>
</dbReference>
<protein>
    <submittedName>
        <fullName evidence="2">Uncharacterized protein</fullName>
    </submittedName>
</protein>
<keyword evidence="3" id="KW-1185">Reference proteome</keyword>